<name>I2PX03_9BACT</name>
<dbReference type="HOGENOM" id="CLU_905314_0_0_7"/>
<proteinExistence type="predicted"/>
<evidence type="ECO:0000313" key="1">
    <source>
        <dbReference type="EMBL" id="EIG52059.1"/>
    </source>
</evidence>
<protein>
    <recommendedName>
        <fullName evidence="2">DUF2877 domain-containing protein</fullName>
    </recommendedName>
</protein>
<accession>I2PX03</accession>
<dbReference type="Pfam" id="PF11392">
    <property type="entry name" value="AllH"/>
    <property type="match status" value="1"/>
</dbReference>
<reference evidence="1" key="1">
    <citation type="submission" date="2011-11" db="EMBL/GenBank/DDBJ databases">
        <title>Improved High-Quality Draft sequence of Desulfovibrio sp. U5L.</title>
        <authorList>
            <consortium name="US DOE Joint Genome Institute"/>
            <person name="Lucas S."/>
            <person name="Han J."/>
            <person name="Lapidus A."/>
            <person name="Cheng J.-F."/>
            <person name="Goodwin L."/>
            <person name="Pitluck S."/>
            <person name="Peters L."/>
            <person name="Ovchinnikova G."/>
            <person name="Held B."/>
            <person name="Detter J.C."/>
            <person name="Han C."/>
            <person name="Tapia R."/>
            <person name="Land M."/>
            <person name="Hauser L."/>
            <person name="Kyrpides N."/>
            <person name="Ivanova N."/>
            <person name="Pagani I."/>
            <person name="Gabster J."/>
            <person name="Walker C."/>
            <person name="Stolyar S."/>
            <person name="Stahl D."/>
            <person name="Arkin A."/>
            <person name="Dehal P."/>
            <person name="Hazen T."/>
            <person name="Woyke T."/>
        </authorList>
    </citation>
    <scope>NUCLEOTIDE SEQUENCE [LARGE SCALE GENOMIC DNA]</scope>
    <source>
        <strain evidence="1">U5L</strain>
    </source>
</reference>
<gene>
    <name evidence="1" type="ORF">DesU5LDRAFT_0347</name>
</gene>
<dbReference type="eggNOG" id="ENOG5033C91">
    <property type="taxonomic scope" value="Bacteria"/>
</dbReference>
<dbReference type="EMBL" id="JH600068">
    <property type="protein sequence ID" value="EIG52059.1"/>
    <property type="molecule type" value="Genomic_DNA"/>
</dbReference>
<sequence>MDRGVAGLRAVPLGGAVWKGRVRAVFARSVHVALMAPGPGCLTLGRVSLPAHPYSILWPDFPDGWTVGQSITVTAQGVFGAAGQLVGLTGLPRYTPSLACRPMAENARITRALAASRDRAAAIPSRGGFHEIFLQCHCPGPAPSDMTGSLSRSFASLGRQLCTQLSRRLSRRQWEGVAQVADLMAGLGLGLTPAGDDFLAGVLTALRYHGHSRGHPILSQTELCALARQLAGLTTDFSGFLLRAAAEGLVAAPVSDWLAAVHAGNADQAANAVSALATLGHSSGLDTFSGLLLTLQILLGERPWTEM</sequence>
<dbReference type="InterPro" id="IPR021530">
    <property type="entry name" value="AllH-like"/>
</dbReference>
<dbReference type="STRING" id="596152.DesU5LDRAFT_0347"/>
<evidence type="ECO:0008006" key="2">
    <source>
        <dbReference type="Google" id="ProtNLM"/>
    </source>
</evidence>
<dbReference type="OrthoDB" id="4933449at2"/>
<dbReference type="AlphaFoldDB" id="I2PX03"/>
<organism evidence="1">
    <name type="scientific">Desulfovibrio sp. U5L</name>
    <dbReference type="NCBI Taxonomy" id="596152"/>
    <lineage>
        <taxon>Bacteria</taxon>
        <taxon>Pseudomonadati</taxon>
        <taxon>Thermodesulfobacteriota</taxon>
        <taxon>Desulfovibrionia</taxon>
        <taxon>Desulfovibrionales</taxon>
        <taxon>Desulfovibrionaceae</taxon>
        <taxon>Desulfovibrio</taxon>
    </lineage>
</organism>